<feature type="compositionally biased region" description="Basic and acidic residues" evidence="1">
    <location>
        <begin position="35"/>
        <end position="54"/>
    </location>
</feature>
<evidence type="ECO:0000313" key="2">
    <source>
        <dbReference type="EMBL" id="KAK7079475.1"/>
    </source>
</evidence>
<gene>
    <name evidence="2" type="ORF">SK128_022667</name>
</gene>
<name>A0AAN8XIT2_HALRR</name>
<dbReference type="EMBL" id="JAXCGZ010006903">
    <property type="protein sequence ID" value="KAK7079475.1"/>
    <property type="molecule type" value="Genomic_DNA"/>
</dbReference>
<dbReference type="AlphaFoldDB" id="A0AAN8XIT2"/>
<organism evidence="2 3">
    <name type="scientific">Halocaridina rubra</name>
    <name type="common">Hawaiian red shrimp</name>
    <dbReference type="NCBI Taxonomy" id="373956"/>
    <lineage>
        <taxon>Eukaryota</taxon>
        <taxon>Metazoa</taxon>
        <taxon>Ecdysozoa</taxon>
        <taxon>Arthropoda</taxon>
        <taxon>Crustacea</taxon>
        <taxon>Multicrustacea</taxon>
        <taxon>Malacostraca</taxon>
        <taxon>Eumalacostraca</taxon>
        <taxon>Eucarida</taxon>
        <taxon>Decapoda</taxon>
        <taxon>Pleocyemata</taxon>
        <taxon>Caridea</taxon>
        <taxon>Atyoidea</taxon>
        <taxon>Atyidae</taxon>
        <taxon>Halocaridina</taxon>
    </lineage>
</organism>
<dbReference type="Proteomes" id="UP001381693">
    <property type="component" value="Unassembled WGS sequence"/>
</dbReference>
<reference evidence="2 3" key="1">
    <citation type="submission" date="2023-11" db="EMBL/GenBank/DDBJ databases">
        <title>Halocaridina rubra genome assembly.</title>
        <authorList>
            <person name="Smith C."/>
        </authorList>
    </citation>
    <scope>NUCLEOTIDE SEQUENCE [LARGE SCALE GENOMIC DNA]</scope>
    <source>
        <strain evidence="2">EP-1</strain>
        <tissue evidence="2">Whole</tissue>
    </source>
</reference>
<keyword evidence="3" id="KW-1185">Reference proteome</keyword>
<sequence length="135" mass="15544">MKETRECVLPEQRKVVVELEEGLENPRKPLAVETAGERQHPKNNEDVGPKEVETSVHVPSEIETSKVDSKEKVREAPAKLIVEELSLSLDDYEAVKECFDTRNRRVRFTYDDENCVITLKGHKQQVIKATIREMK</sequence>
<feature type="region of interest" description="Disordered" evidence="1">
    <location>
        <begin position="23"/>
        <end position="70"/>
    </location>
</feature>
<proteinExistence type="predicted"/>
<feature type="non-terminal residue" evidence="2">
    <location>
        <position position="135"/>
    </location>
</feature>
<evidence type="ECO:0000256" key="1">
    <source>
        <dbReference type="SAM" id="MobiDB-lite"/>
    </source>
</evidence>
<accession>A0AAN8XIT2</accession>
<comment type="caution">
    <text evidence="2">The sequence shown here is derived from an EMBL/GenBank/DDBJ whole genome shotgun (WGS) entry which is preliminary data.</text>
</comment>
<protein>
    <submittedName>
        <fullName evidence="2">Uncharacterized protein</fullName>
    </submittedName>
</protein>
<evidence type="ECO:0000313" key="3">
    <source>
        <dbReference type="Proteomes" id="UP001381693"/>
    </source>
</evidence>